<evidence type="ECO:0000313" key="2">
    <source>
        <dbReference type="Proteomes" id="UP000324800"/>
    </source>
</evidence>
<comment type="caution">
    <text evidence="1">The sequence shown here is derived from an EMBL/GenBank/DDBJ whole genome shotgun (WGS) entry which is preliminary data.</text>
</comment>
<protein>
    <submittedName>
        <fullName evidence="1">Uncharacterized protein</fullName>
    </submittedName>
</protein>
<name>A0A5J4RR65_9EUKA</name>
<evidence type="ECO:0000313" key="1">
    <source>
        <dbReference type="EMBL" id="KAA6336002.1"/>
    </source>
</evidence>
<gene>
    <name evidence="1" type="ORF">EZS28_052915</name>
</gene>
<accession>A0A5J4RR65</accession>
<feature type="non-terminal residue" evidence="1">
    <location>
        <position position="1"/>
    </location>
</feature>
<organism evidence="1 2">
    <name type="scientific">Streblomastix strix</name>
    <dbReference type="NCBI Taxonomy" id="222440"/>
    <lineage>
        <taxon>Eukaryota</taxon>
        <taxon>Metamonada</taxon>
        <taxon>Preaxostyla</taxon>
        <taxon>Oxymonadida</taxon>
        <taxon>Streblomastigidae</taxon>
        <taxon>Streblomastix</taxon>
    </lineage>
</organism>
<dbReference type="EMBL" id="SNRW01041685">
    <property type="protein sequence ID" value="KAA6336002.1"/>
    <property type="molecule type" value="Genomic_DNA"/>
</dbReference>
<reference evidence="1 2" key="1">
    <citation type="submission" date="2019-03" db="EMBL/GenBank/DDBJ databases">
        <title>Single cell metagenomics reveals metabolic interactions within the superorganism composed of flagellate Streblomastix strix and complex community of Bacteroidetes bacteria on its surface.</title>
        <authorList>
            <person name="Treitli S.C."/>
            <person name="Kolisko M."/>
            <person name="Husnik F."/>
            <person name="Keeling P."/>
            <person name="Hampl V."/>
        </authorList>
    </citation>
    <scope>NUCLEOTIDE SEQUENCE [LARGE SCALE GENOMIC DNA]</scope>
    <source>
        <strain evidence="1">ST1C</strain>
    </source>
</reference>
<proteinExistence type="predicted"/>
<dbReference type="Proteomes" id="UP000324800">
    <property type="component" value="Unassembled WGS sequence"/>
</dbReference>
<dbReference type="AlphaFoldDB" id="A0A5J4RR65"/>
<sequence length="59" mass="7001">QHYSFNFAVYNPQELNILCSMVFESDQQLDILDDQLMETGIAESKRLNRCILQDYFSHQ</sequence>